<name>A0A0B6YLV3_9EUPU</name>
<gene>
    <name evidence="2" type="primary">ORF29581</name>
</gene>
<protein>
    <submittedName>
        <fullName evidence="2">Uncharacterized protein</fullName>
    </submittedName>
</protein>
<feature type="non-terminal residue" evidence="2">
    <location>
        <position position="71"/>
    </location>
</feature>
<feature type="non-terminal residue" evidence="2">
    <location>
        <position position="1"/>
    </location>
</feature>
<dbReference type="EMBL" id="HACG01010353">
    <property type="protein sequence ID" value="CEK57218.1"/>
    <property type="molecule type" value="Transcribed_RNA"/>
</dbReference>
<evidence type="ECO:0000256" key="1">
    <source>
        <dbReference type="SAM" id="MobiDB-lite"/>
    </source>
</evidence>
<reference evidence="2" key="1">
    <citation type="submission" date="2014-12" db="EMBL/GenBank/DDBJ databases">
        <title>Insight into the proteome of Arion vulgaris.</title>
        <authorList>
            <person name="Aradska J."/>
            <person name="Bulat T."/>
            <person name="Smidak R."/>
            <person name="Sarate P."/>
            <person name="Gangsoo J."/>
            <person name="Sialana F."/>
            <person name="Bilban M."/>
            <person name="Lubec G."/>
        </authorList>
    </citation>
    <scope>NUCLEOTIDE SEQUENCE</scope>
    <source>
        <tissue evidence="2">Skin</tissue>
    </source>
</reference>
<dbReference type="AlphaFoldDB" id="A0A0B6YLV3"/>
<accession>A0A0B6YLV3</accession>
<evidence type="ECO:0000313" key="2">
    <source>
        <dbReference type="EMBL" id="CEK57218.1"/>
    </source>
</evidence>
<feature type="region of interest" description="Disordered" evidence="1">
    <location>
        <begin position="1"/>
        <end position="35"/>
    </location>
</feature>
<proteinExistence type="predicted"/>
<sequence length="71" mass="7982">LSRPPSSNKLLVQVSTESPTTNQLSHMKSGRSTWMKQKNLRSIPLYPSHETDIPPHHELLVSSMDDSESVL</sequence>
<organism evidence="2">
    <name type="scientific">Arion vulgaris</name>
    <dbReference type="NCBI Taxonomy" id="1028688"/>
    <lineage>
        <taxon>Eukaryota</taxon>
        <taxon>Metazoa</taxon>
        <taxon>Spiralia</taxon>
        <taxon>Lophotrochozoa</taxon>
        <taxon>Mollusca</taxon>
        <taxon>Gastropoda</taxon>
        <taxon>Heterobranchia</taxon>
        <taxon>Euthyneura</taxon>
        <taxon>Panpulmonata</taxon>
        <taxon>Eupulmonata</taxon>
        <taxon>Stylommatophora</taxon>
        <taxon>Helicina</taxon>
        <taxon>Arionoidea</taxon>
        <taxon>Arionidae</taxon>
        <taxon>Arion</taxon>
    </lineage>
</organism>